<protein>
    <submittedName>
        <fullName evidence="1">Uncharacterized protein</fullName>
    </submittedName>
</protein>
<dbReference type="Proteomes" id="UP000319848">
    <property type="component" value="Unassembled WGS sequence"/>
</dbReference>
<comment type="caution">
    <text evidence="1">The sequence shown here is derived from an EMBL/GenBank/DDBJ whole genome shotgun (WGS) entry which is preliminary data.</text>
</comment>
<accession>V6SA41</accession>
<gene>
    <name evidence="1" type="ORF">IP98_02636</name>
</gene>
<evidence type="ECO:0000313" key="2">
    <source>
        <dbReference type="Proteomes" id="UP000319848"/>
    </source>
</evidence>
<evidence type="ECO:0000313" key="1">
    <source>
        <dbReference type="EMBL" id="TWI08923.1"/>
    </source>
</evidence>
<dbReference type="OrthoDB" id="1376102at2"/>
<keyword evidence="2" id="KW-1185">Reference proteome</keyword>
<name>V6SA41_9FLAO</name>
<dbReference type="EMBL" id="VLKQ01000014">
    <property type="protein sequence ID" value="TWI08923.1"/>
    <property type="molecule type" value="Genomic_DNA"/>
</dbReference>
<dbReference type="RefSeq" id="WP_023569856.1">
    <property type="nucleotide sequence ID" value="NZ_AVBI01000005.1"/>
</dbReference>
<sequence>MKKALLLLILVYTLQTYSQNELTFKIEYKPELIYNQTSEVSSKKTTTYLGPEEYLEKRKKEGKDNPKIKSSNSIVKTVHKTGKLNNDIFTLSVKYEGSGQGIPKDGATIYGDVKKGAQPRFFSINASNLDDKAKIELLKRLKMQISYLLFSEHKVKVGETIIEEKPEEIIENQYKFDLKNTFKFTLKKIIDNKAFFDINQTFSFTSSHPEMAKNKTTGNGIGTMIYDIENNFILLYEIKTETQMETSDENSSERVLMEDFQRISCEIVKI</sequence>
<organism evidence="1 2">
    <name type="scientific">Flavobacterium cauense R2A-7</name>
    <dbReference type="NCBI Taxonomy" id="1341154"/>
    <lineage>
        <taxon>Bacteria</taxon>
        <taxon>Pseudomonadati</taxon>
        <taxon>Bacteroidota</taxon>
        <taxon>Flavobacteriia</taxon>
        <taxon>Flavobacteriales</taxon>
        <taxon>Flavobacteriaceae</taxon>
        <taxon>Flavobacterium</taxon>
    </lineage>
</organism>
<proteinExistence type="predicted"/>
<dbReference type="AlphaFoldDB" id="V6SA41"/>
<reference evidence="1 2" key="1">
    <citation type="journal article" date="2015" name="Stand. Genomic Sci.">
        <title>Genomic Encyclopedia of Bacterial and Archaeal Type Strains, Phase III: the genomes of soil and plant-associated and newly described type strains.</title>
        <authorList>
            <person name="Whitman W.B."/>
            <person name="Woyke T."/>
            <person name="Klenk H.P."/>
            <person name="Zhou Y."/>
            <person name="Lilburn T.G."/>
            <person name="Beck B.J."/>
            <person name="De Vos P."/>
            <person name="Vandamme P."/>
            <person name="Eisen J.A."/>
            <person name="Garrity G."/>
            <person name="Hugenholtz P."/>
            <person name="Kyrpides N.C."/>
        </authorList>
    </citation>
    <scope>NUCLEOTIDE SEQUENCE [LARGE SCALE GENOMIC DNA]</scope>
    <source>
        <strain evidence="1 2">CGMCC 1.7270</strain>
    </source>
</reference>